<dbReference type="Proteomes" id="UP001247620">
    <property type="component" value="Unassembled WGS sequence"/>
</dbReference>
<reference evidence="1 2" key="1">
    <citation type="submission" date="2023-07" db="EMBL/GenBank/DDBJ databases">
        <title>Sorghum-associated microbial communities from plants grown in Nebraska, USA.</title>
        <authorList>
            <person name="Schachtman D."/>
        </authorList>
    </citation>
    <scope>NUCLEOTIDE SEQUENCE [LARGE SCALE GENOMIC DNA]</scope>
    <source>
        <strain evidence="1 2">3262</strain>
    </source>
</reference>
<sequence length="256" mass="29685">MKLINIIFLLLLCHCGVTGQTITDIGSLSDSLKTKLKIIDAYVKQIDKRTDLKKESITSIFLDDTESTHTKYIDSITNQICKAQDEKHTDYYQNGELIYTENRDWDKVNITYFQNHKVLFTTYHLDTENILQIVYSTRTGGRNGRYEYLKLSKDSVIFFAGIPYSKSKYQKHQVNKLKDWNKLTQMLKLSDFDNVKNGKSQLPTNGQDIVIEITTEYHTITQLNGYEDEDAYRKMKHFADLLASIASKHNKKANTN</sequence>
<accession>A0ABU1TBR4</accession>
<organism evidence="1 2">
    <name type="scientific">Mucilaginibacter pocheonensis</name>
    <dbReference type="NCBI Taxonomy" id="398050"/>
    <lineage>
        <taxon>Bacteria</taxon>
        <taxon>Pseudomonadati</taxon>
        <taxon>Bacteroidota</taxon>
        <taxon>Sphingobacteriia</taxon>
        <taxon>Sphingobacteriales</taxon>
        <taxon>Sphingobacteriaceae</taxon>
        <taxon>Mucilaginibacter</taxon>
    </lineage>
</organism>
<dbReference type="RefSeq" id="WP_310096392.1">
    <property type="nucleotide sequence ID" value="NZ_JAVDUU010000002.1"/>
</dbReference>
<evidence type="ECO:0000313" key="1">
    <source>
        <dbReference type="EMBL" id="MDR6942828.1"/>
    </source>
</evidence>
<keyword evidence="2" id="KW-1185">Reference proteome</keyword>
<proteinExistence type="predicted"/>
<dbReference type="EMBL" id="JAVDUU010000002">
    <property type="protein sequence ID" value="MDR6942828.1"/>
    <property type="molecule type" value="Genomic_DNA"/>
</dbReference>
<name>A0ABU1TBR4_9SPHI</name>
<gene>
    <name evidence="1" type="ORF">J2W55_002670</name>
</gene>
<protein>
    <submittedName>
        <fullName evidence="1">Uncharacterized protein</fullName>
    </submittedName>
</protein>
<comment type="caution">
    <text evidence="1">The sequence shown here is derived from an EMBL/GenBank/DDBJ whole genome shotgun (WGS) entry which is preliminary data.</text>
</comment>
<evidence type="ECO:0000313" key="2">
    <source>
        <dbReference type="Proteomes" id="UP001247620"/>
    </source>
</evidence>